<dbReference type="Pfam" id="PF00392">
    <property type="entry name" value="GntR"/>
    <property type="match status" value="1"/>
</dbReference>
<evidence type="ECO:0000313" key="6">
    <source>
        <dbReference type="Proteomes" id="UP000186895"/>
    </source>
</evidence>
<organism evidence="5 6">
    <name type="scientific">Marinobacterium stanieri</name>
    <dbReference type="NCBI Taxonomy" id="49186"/>
    <lineage>
        <taxon>Bacteria</taxon>
        <taxon>Pseudomonadati</taxon>
        <taxon>Pseudomonadota</taxon>
        <taxon>Gammaproteobacteria</taxon>
        <taxon>Oceanospirillales</taxon>
        <taxon>Oceanospirillaceae</taxon>
        <taxon>Marinobacterium</taxon>
    </lineage>
</organism>
<dbReference type="RefSeq" id="WP_076462026.1">
    <property type="nucleotide sequence ID" value="NZ_FTMN01000002.1"/>
</dbReference>
<keyword evidence="2" id="KW-0238">DNA-binding</keyword>
<dbReference type="GO" id="GO:0003677">
    <property type="term" value="F:DNA binding"/>
    <property type="evidence" value="ECO:0007669"/>
    <property type="project" value="UniProtKB-KW"/>
</dbReference>
<dbReference type="AlphaFoldDB" id="A0A1N6QHR3"/>
<dbReference type="Pfam" id="PF07729">
    <property type="entry name" value="FCD"/>
    <property type="match status" value="1"/>
</dbReference>
<dbReference type="STRING" id="49186.SAMN05421647_102514"/>
<accession>A0A1N6QHR3</accession>
<evidence type="ECO:0000259" key="4">
    <source>
        <dbReference type="PROSITE" id="PS50949"/>
    </source>
</evidence>
<evidence type="ECO:0000256" key="3">
    <source>
        <dbReference type="ARBA" id="ARBA00023163"/>
    </source>
</evidence>
<evidence type="ECO:0000313" key="5">
    <source>
        <dbReference type="EMBL" id="SIQ16134.1"/>
    </source>
</evidence>
<protein>
    <submittedName>
        <fullName evidence="5">Transcriptional regulator, GntR family</fullName>
    </submittedName>
</protein>
<dbReference type="EMBL" id="FTMN01000002">
    <property type="protein sequence ID" value="SIQ16134.1"/>
    <property type="molecule type" value="Genomic_DNA"/>
</dbReference>
<feature type="domain" description="HTH gntR-type" evidence="4">
    <location>
        <begin position="7"/>
        <end position="74"/>
    </location>
</feature>
<dbReference type="SMART" id="SM00345">
    <property type="entry name" value="HTH_GNTR"/>
    <property type="match status" value="1"/>
</dbReference>
<dbReference type="Gene3D" id="1.10.10.10">
    <property type="entry name" value="Winged helix-like DNA-binding domain superfamily/Winged helix DNA-binding domain"/>
    <property type="match status" value="2"/>
</dbReference>
<keyword evidence="3" id="KW-0804">Transcription</keyword>
<dbReference type="PANTHER" id="PTHR43537:SF49">
    <property type="entry name" value="TRANSCRIPTIONAL REGULATORY PROTEIN"/>
    <property type="match status" value="1"/>
</dbReference>
<dbReference type="SMART" id="SM00895">
    <property type="entry name" value="FCD"/>
    <property type="match status" value="1"/>
</dbReference>
<dbReference type="InterPro" id="IPR036388">
    <property type="entry name" value="WH-like_DNA-bd_sf"/>
</dbReference>
<name>A0A1N6QHR3_9GAMM</name>
<keyword evidence="1" id="KW-0805">Transcription regulation</keyword>
<dbReference type="Gene3D" id="1.20.120.530">
    <property type="entry name" value="GntR ligand-binding domain-like"/>
    <property type="match status" value="1"/>
</dbReference>
<reference evidence="5 6" key="1">
    <citation type="submission" date="2017-01" db="EMBL/GenBank/DDBJ databases">
        <authorList>
            <person name="Mah S.A."/>
            <person name="Swanson W.J."/>
            <person name="Moy G.W."/>
            <person name="Vacquier V.D."/>
        </authorList>
    </citation>
    <scope>NUCLEOTIDE SEQUENCE [LARGE SCALE GENOMIC DNA]</scope>
    <source>
        <strain evidence="5 6">DSM 7027</strain>
    </source>
</reference>
<dbReference type="InterPro" id="IPR036390">
    <property type="entry name" value="WH_DNA-bd_sf"/>
</dbReference>
<dbReference type="GO" id="GO:0003700">
    <property type="term" value="F:DNA-binding transcription factor activity"/>
    <property type="evidence" value="ECO:0007669"/>
    <property type="project" value="InterPro"/>
</dbReference>
<dbReference type="InterPro" id="IPR011711">
    <property type="entry name" value="GntR_C"/>
</dbReference>
<dbReference type="SUPFAM" id="SSF46785">
    <property type="entry name" value="Winged helix' DNA-binding domain"/>
    <property type="match status" value="1"/>
</dbReference>
<dbReference type="SUPFAM" id="SSF48008">
    <property type="entry name" value="GntR ligand-binding domain-like"/>
    <property type="match status" value="1"/>
</dbReference>
<dbReference type="PROSITE" id="PS50949">
    <property type="entry name" value="HTH_GNTR"/>
    <property type="match status" value="1"/>
</dbReference>
<gene>
    <name evidence="5" type="ORF">SAMN05421647_102514</name>
</gene>
<evidence type="ECO:0000256" key="1">
    <source>
        <dbReference type="ARBA" id="ARBA00023015"/>
    </source>
</evidence>
<proteinExistence type="predicted"/>
<dbReference type="Proteomes" id="UP000186895">
    <property type="component" value="Unassembled WGS sequence"/>
</dbReference>
<dbReference type="PANTHER" id="PTHR43537">
    <property type="entry name" value="TRANSCRIPTIONAL REGULATOR, GNTR FAMILY"/>
    <property type="match status" value="1"/>
</dbReference>
<sequence>MVQKAVTALQARLADQIVQWLKQQGAPQGFRLRESALADQFQVSRSPIRAALGLLEQQGWVESLPYRGVELRVPASELSLFEENLDESDPQDLYMAFLIDRFLSELPAAFSERELQQRYGASRSEVQRLLVQLEVDGIVQPGKGYKWLLSDNLNNAQSHYESYRCRLMMEPAALLEPEWTLDTESVEALLERHQQAIAQPEQVPAAQLFALSADFHELLMHCSGNRFLVAMMKQQNRLRKPSDLLSMQLHTSVEKACRRRMAILEALLQGRNREASELLRALLENDIRVMRHTYSEVARLSRQELEQLVRKAGLTLRLPAFDTPAD</sequence>
<keyword evidence="6" id="KW-1185">Reference proteome</keyword>
<evidence type="ECO:0000256" key="2">
    <source>
        <dbReference type="ARBA" id="ARBA00023125"/>
    </source>
</evidence>
<dbReference type="eggNOG" id="COG1802">
    <property type="taxonomic scope" value="Bacteria"/>
</dbReference>
<dbReference type="InterPro" id="IPR008920">
    <property type="entry name" value="TF_FadR/GntR_C"/>
</dbReference>
<dbReference type="InterPro" id="IPR000524">
    <property type="entry name" value="Tscrpt_reg_HTH_GntR"/>
</dbReference>